<dbReference type="Proteomes" id="UP000489600">
    <property type="component" value="Unassembled WGS sequence"/>
</dbReference>
<comment type="caution">
    <text evidence="2">The sequence shown here is derived from an EMBL/GenBank/DDBJ whole genome shotgun (WGS) entry which is preliminary data.</text>
</comment>
<evidence type="ECO:0000313" key="3">
    <source>
        <dbReference type="Proteomes" id="UP000489600"/>
    </source>
</evidence>
<organism evidence="2 3">
    <name type="scientific">Arabis nemorensis</name>
    <dbReference type="NCBI Taxonomy" id="586526"/>
    <lineage>
        <taxon>Eukaryota</taxon>
        <taxon>Viridiplantae</taxon>
        <taxon>Streptophyta</taxon>
        <taxon>Embryophyta</taxon>
        <taxon>Tracheophyta</taxon>
        <taxon>Spermatophyta</taxon>
        <taxon>Magnoliopsida</taxon>
        <taxon>eudicotyledons</taxon>
        <taxon>Gunneridae</taxon>
        <taxon>Pentapetalae</taxon>
        <taxon>rosids</taxon>
        <taxon>malvids</taxon>
        <taxon>Brassicales</taxon>
        <taxon>Brassicaceae</taxon>
        <taxon>Arabideae</taxon>
        <taxon>Arabis</taxon>
    </lineage>
</organism>
<keyword evidence="3" id="KW-1185">Reference proteome</keyword>
<accession>A0A565BIU8</accession>
<reference evidence="2" key="1">
    <citation type="submission" date="2019-07" db="EMBL/GenBank/DDBJ databases">
        <authorList>
            <person name="Dittberner H."/>
        </authorList>
    </citation>
    <scope>NUCLEOTIDE SEQUENCE [LARGE SCALE GENOMIC DNA]</scope>
</reference>
<evidence type="ECO:0000313" key="2">
    <source>
        <dbReference type="EMBL" id="VVB01525.1"/>
    </source>
</evidence>
<name>A0A565BIU8_9BRAS</name>
<evidence type="ECO:0000256" key="1">
    <source>
        <dbReference type="SAM" id="MobiDB-lite"/>
    </source>
</evidence>
<feature type="region of interest" description="Disordered" evidence="1">
    <location>
        <begin position="17"/>
        <end position="69"/>
    </location>
</feature>
<dbReference type="EMBL" id="CABITT030000004">
    <property type="protein sequence ID" value="VVB01525.1"/>
    <property type="molecule type" value="Genomic_DNA"/>
</dbReference>
<dbReference type="AlphaFoldDB" id="A0A565BIU8"/>
<gene>
    <name evidence="2" type="ORF">ANE_LOCUS11969</name>
</gene>
<proteinExistence type="predicted"/>
<sequence length="69" mass="7926">MDSPPHRDIRVYRDFLPLPLIGPPRGHGPPRQNYPTQNNRQPLLGYRTDSSVESDPSEYVPPTVQPNQY</sequence>
<protein>
    <submittedName>
        <fullName evidence="2">Uncharacterized protein</fullName>
    </submittedName>
</protein>